<sequence>MNPHAPLILIIEDEERLAALVADYLKAAGYQVQALHDGASAVDWIRDQHPDLILLDLMLPGRDGLSICREVRADNPVPIIMTTARVEEIDRLLGLELGADDYVCKPYSPRELVARVKAVLRRTQAPAPPADSGPLTLLADRLRVRAGDSEIELTAVEFALLETLHAAPGRIFSRDRLMDRIYPDHRIVSDRTIDSHVKKLRRKLTGLLPACELIHSVYGVGYRYEEPSGEAGKREDFFAGDQV</sequence>
<evidence type="ECO:0000256" key="4">
    <source>
        <dbReference type="ARBA" id="ARBA00023125"/>
    </source>
</evidence>
<evidence type="ECO:0000256" key="5">
    <source>
        <dbReference type="ARBA" id="ARBA00023163"/>
    </source>
</evidence>
<keyword evidence="5" id="KW-0804">Transcription</keyword>
<dbReference type="Pfam" id="PF00072">
    <property type="entry name" value="Response_reg"/>
    <property type="match status" value="1"/>
</dbReference>
<dbReference type="PROSITE" id="PS50110">
    <property type="entry name" value="RESPONSE_REGULATORY"/>
    <property type="match status" value="1"/>
</dbReference>
<dbReference type="InterPro" id="IPR001789">
    <property type="entry name" value="Sig_transdc_resp-reg_receiver"/>
</dbReference>
<dbReference type="PROSITE" id="PS51755">
    <property type="entry name" value="OMPR_PHOB"/>
    <property type="match status" value="1"/>
</dbReference>
<keyword evidence="2" id="KW-0902">Two-component regulatory system</keyword>
<evidence type="ECO:0000259" key="9">
    <source>
        <dbReference type="PROSITE" id="PS51755"/>
    </source>
</evidence>
<dbReference type="Proteomes" id="UP000295717">
    <property type="component" value="Unassembled WGS sequence"/>
</dbReference>
<keyword evidence="3" id="KW-0805">Transcription regulation</keyword>
<evidence type="ECO:0000256" key="7">
    <source>
        <dbReference type="PROSITE-ProRule" id="PRU01091"/>
    </source>
</evidence>
<gene>
    <name evidence="10" type="ORF">EDC35_105149</name>
</gene>
<dbReference type="PANTHER" id="PTHR48111">
    <property type="entry name" value="REGULATOR OF RPOS"/>
    <property type="match status" value="1"/>
</dbReference>
<accession>A0A4R3MVY5</accession>
<feature type="domain" description="OmpR/PhoB-type" evidence="9">
    <location>
        <begin position="127"/>
        <end position="226"/>
    </location>
</feature>
<dbReference type="GO" id="GO:0005829">
    <property type="term" value="C:cytosol"/>
    <property type="evidence" value="ECO:0007669"/>
    <property type="project" value="TreeGrafter"/>
</dbReference>
<evidence type="ECO:0000256" key="3">
    <source>
        <dbReference type="ARBA" id="ARBA00023015"/>
    </source>
</evidence>
<evidence type="ECO:0000256" key="2">
    <source>
        <dbReference type="ARBA" id="ARBA00023012"/>
    </source>
</evidence>
<evidence type="ECO:0000313" key="10">
    <source>
        <dbReference type="EMBL" id="TCT20710.1"/>
    </source>
</evidence>
<dbReference type="Gene3D" id="6.10.250.690">
    <property type="match status" value="1"/>
</dbReference>
<dbReference type="SUPFAM" id="SSF46894">
    <property type="entry name" value="C-terminal effector domain of the bipartite response regulators"/>
    <property type="match status" value="1"/>
</dbReference>
<dbReference type="CDD" id="cd00383">
    <property type="entry name" value="trans_reg_C"/>
    <property type="match status" value="1"/>
</dbReference>
<comment type="caution">
    <text evidence="10">The sequence shown here is derived from an EMBL/GenBank/DDBJ whole genome shotgun (WGS) entry which is preliminary data.</text>
</comment>
<proteinExistence type="predicted"/>
<dbReference type="InterPro" id="IPR001867">
    <property type="entry name" value="OmpR/PhoB-type_DNA-bd"/>
</dbReference>
<dbReference type="SMART" id="SM00862">
    <property type="entry name" value="Trans_reg_C"/>
    <property type="match status" value="1"/>
</dbReference>
<evidence type="ECO:0000256" key="1">
    <source>
        <dbReference type="ARBA" id="ARBA00022553"/>
    </source>
</evidence>
<dbReference type="OrthoDB" id="9802426at2"/>
<dbReference type="InterPro" id="IPR036388">
    <property type="entry name" value="WH-like_DNA-bd_sf"/>
</dbReference>
<feature type="DNA-binding region" description="OmpR/PhoB-type" evidence="7">
    <location>
        <begin position="127"/>
        <end position="226"/>
    </location>
</feature>
<dbReference type="AlphaFoldDB" id="A0A4R3MVY5"/>
<feature type="domain" description="Response regulatory" evidence="8">
    <location>
        <begin position="7"/>
        <end position="120"/>
    </location>
</feature>
<dbReference type="Gene3D" id="3.40.50.2300">
    <property type="match status" value="1"/>
</dbReference>
<dbReference type="RefSeq" id="WP_132977317.1">
    <property type="nucleotide sequence ID" value="NZ_SMAO01000005.1"/>
</dbReference>
<dbReference type="InterPro" id="IPR016032">
    <property type="entry name" value="Sig_transdc_resp-reg_C-effctor"/>
</dbReference>
<dbReference type="SMART" id="SM00448">
    <property type="entry name" value="REC"/>
    <property type="match status" value="1"/>
</dbReference>
<dbReference type="EMBL" id="SMAO01000005">
    <property type="protein sequence ID" value="TCT20710.1"/>
    <property type="molecule type" value="Genomic_DNA"/>
</dbReference>
<dbReference type="GO" id="GO:0006355">
    <property type="term" value="P:regulation of DNA-templated transcription"/>
    <property type="evidence" value="ECO:0007669"/>
    <property type="project" value="InterPro"/>
</dbReference>
<keyword evidence="11" id="KW-1185">Reference proteome</keyword>
<evidence type="ECO:0000259" key="8">
    <source>
        <dbReference type="PROSITE" id="PS50110"/>
    </source>
</evidence>
<dbReference type="SUPFAM" id="SSF52172">
    <property type="entry name" value="CheY-like"/>
    <property type="match status" value="1"/>
</dbReference>
<evidence type="ECO:0000256" key="6">
    <source>
        <dbReference type="PROSITE-ProRule" id="PRU00169"/>
    </source>
</evidence>
<dbReference type="InterPro" id="IPR039420">
    <property type="entry name" value="WalR-like"/>
</dbReference>
<name>A0A4R3MVY5_9GAMM</name>
<dbReference type="GO" id="GO:0032993">
    <property type="term" value="C:protein-DNA complex"/>
    <property type="evidence" value="ECO:0007669"/>
    <property type="project" value="TreeGrafter"/>
</dbReference>
<dbReference type="InterPro" id="IPR011006">
    <property type="entry name" value="CheY-like_superfamily"/>
</dbReference>
<reference evidence="10 11" key="1">
    <citation type="submission" date="2019-03" db="EMBL/GenBank/DDBJ databases">
        <title>Genomic Encyclopedia of Type Strains, Phase IV (KMG-IV): sequencing the most valuable type-strain genomes for metagenomic binning, comparative biology and taxonomic classification.</title>
        <authorList>
            <person name="Goeker M."/>
        </authorList>
    </citation>
    <scope>NUCLEOTIDE SEQUENCE [LARGE SCALE GENOMIC DNA]</scope>
    <source>
        <strain evidence="10 11">DSM 13587</strain>
    </source>
</reference>
<dbReference type="Gene3D" id="1.10.10.10">
    <property type="entry name" value="Winged helix-like DNA-binding domain superfamily/Winged helix DNA-binding domain"/>
    <property type="match status" value="1"/>
</dbReference>
<keyword evidence="4 7" id="KW-0238">DNA-binding</keyword>
<keyword evidence="1 6" id="KW-0597">Phosphoprotein</keyword>
<dbReference type="FunFam" id="3.40.50.2300:FF:000001">
    <property type="entry name" value="DNA-binding response regulator PhoB"/>
    <property type="match status" value="1"/>
</dbReference>
<evidence type="ECO:0000313" key="11">
    <source>
        <dbReference type="Proteomes" id="UP000295717"/>
    </source>
</evidence>
<feature type="modified residue" description="4-aspartylphosphate" evidence="6">
    <location>
        <position position="56"/>
    </location>
</feature>
<dbReference type="Pfam" id="PF00486">
    <property type="entry name" value="Trans_reg_C"/>
    <property type="match status" value="1"/>
</dbReference>
<protein>
    <submittedName>
        <fullName evidence="10">Two-component system response regulator BaeR</fullName>
    </submittedName>
</protein>
<dbReference type="GO" id="GO:0000156">
    <property type="term" value="F:phosphorelay response regulator activity"/>
    <property type="evidence" value="ECO:0007669"/>
    <property type="project" value="TreeGrafter"/>
</dbReference>
<dbReference type="GO" id="GO:0000976">
    <property type="term" value="F:transcription cis-regulatory region binding"/>
    <property type="evidence" value="ECO:0007669"/>
    <property type="project" value="TreeGrafter"/>
</dbReference>
<dbReference type="PANTHER" id="PTHR48111:SF59">
    <property type="entry name" value="TRANSCRIPTIONAL REGULATORY PROTEIN BAER"/>
    <property type="match status" value="1"/>
</dbReference>
<organism evidence="10 11">
    <name type="scientific">Thiobaca trueperi</name>
    <dbReference type="NCBI Taxonomy" id="127458"/>
    <lineage>
        <taxon>Bacteria</taxon>
        <taxon>Pseudomonadati</taxon>
        <taxon>Pseudomonadota</taxon>
        <taxon>Gammaproteobacteria</taxon>
        <taxon>Chromatiales</taxon>
        <taxon>Chromatiaceae</taxon>
        <taxon>Thiobaca</taxon>
    </lineage>
</organism>